<accession>A0A225DIU0</accession>
<dbReference type="EMBL" id="NIDE01000017">
    <property type="protein sequence ID" value="OWK36295.1"/>
    <property type="molecule type" value="Genomic_DNA"/>
</dbReference>
<dbReference type="PANTHER" id="PTHR37294">
    <property type="entry name" value="3'-5' EXORIBONUCLEASE YHAM"/>
    <property type="match status" value="1"/>
</dbReference>
<dbReference type="GO" id="GO:0031125">
    <property type="term" value="P:rRNA 3'-end processing"/>
    <property type="evidence" value="ECO:0007669"/>
    <property type="project" value="TreeGrafter"/>
</dbReference>
<dbReference type="AlphaFoldDB" id="A0A225DIU0"/>
<proteinExistence type="predicted"/>
<keyword evidence="4" id="KW-1185">Reference proteome</keyword>
<organism evidence="3 4">
    <name type="scientific">Fimbriiglobus ruber</name>
    <dbReference type="NCBI Taxonomy" id="1908690"/>
    <lineage>
        <taxon>Bacteria</taxon>
        <taxon>Pseudomonadati</taxon>
        <taxon>Planctomycetota</taxon>
        <taxon>Planctomycetia</taxon>
        <taxon>Gemmatales</taxon>
        <taxon>Gemmataceae</taxon>
        <taxon>Fimbriiglobus</taxon>
    </lineage>
</organism>
<dbReference type="InterPro" id="IPR006674">
    <property type="entry name" value="HD_domain"/>
</dbReference>
<dbReference type="InterPro" id="IPR012340">
    <property type="entry name" value="NA-bd_OB-fold"/>
</dbReference>
<dbReference type="Pfam" id="PF01336">
    <property type="entry name" value="tRNA_anti-codon"/>
    <property type="match status" value="1"/>
</dbReference>
<dbReference type="Proteomes" id="UP000214646">
    <property type="component" value="Unassembled WGS sequence"/>
</dbReference>
<dbReference type="SUPFAM" id="SSF109604">
    <property type="entry name" value="HD-domain/PDEase-like"/>
    <property type="match status" value="1"/>
</dbReference>
<comment type="caution">
    <text evidence="3">The sequence shown here is derived from an EMBL/GenBank/DDBJ whole genome shotgun (WGS) entry which is preliminary data.</text>
</comment>
<dbReference type="OrthoDB" id="9778453at2"/>
<evidence type="ECO:0000259" key="2">
    <source>
        <dbReference type="SMART" id="SM00471"/>
    </source>
</evidence>
<keyword evidence="1" id="KW-0378">Hydrolase</keyword>
<dbReference type="CDD" id="cd00077">
    <property type="entry name" value="HDc"/>
    <property type="match status" value="1"/>
</dbReference>
<dbReference type="PANTHER" id="PTHR37294:SF1">
    <property type="entry name" value="3'-5' EXORIBONUCLEASE YHAM"/>
    <property type="match status" value="1"/>
</dbReference>
<dbReference type="InterPro" id="IPR003607">
    <property type="entry name" value="HD/PDEase_dom"/>
</dbReference>
<dbReference type="GO" id="GO:0016787">
    <property type="term" value="F:hydrolase activity"/>
    <property type="evidence" value="ECO:0007669"/>
    <property type="project" value="UniProtKB-KW"/>
</dbReference>
<dbReference type="InterPro" id="IPR004365">
    <property type="entry name" value="NA-bd_OB_tRNA"/>
</dbReference>
<dbReference type="CDD" id="cd04492">
    <property type="entry name" value="YhaM_OBF_like"/>
    <property type="match status" value="1"/>
</dbReference>
<dbReference type="RefSeq" id="WP_088259324.1">
    <property type="nucleotide sequence ID" value="NZ_NIDE01000017.1"/>
</dbReference>
<feature type="domain" description="HD/PDEase" evidence="2">
    <location>
        <begin position="158"/>
        <end position="296"/>
    </location>
</feature>
<dbReference type="Gene3D" id="1.10.3210.10">
    <property type="entry name" value="Hypothetical protein af1432"/>
    <property type="match status" value="1"/>
</dbReference>
<dbReference type="Pfam" id="PF01966">
    <property type="entry name" value="HD"/>
    <property type="match status" value="1"/>
</dbReference>
<dbReference type="SUPFAM" id="SSF50249">
    <property type="entry name" value="Nucleic acid-binding proteins"/>
    <property type="match status" value="1"/>
</dbReference>
<reference evidence="4" key="1">
    <citation type="submission" date="2017-06" db="EMBL/GenBank/DDBJ databases">
        <title>Genome analysis of Fimbriiglobus ruber SP5, the first member of the order Planctomycetales with confirmed chitinolytic capability.</title>
        <authorList>
            <person name="Ravin N.V."/>
            <person name="Rakitin A.L."/>
            <person name="Ivanova A.A."/>
            <person name="Beletsky A.V."/>
            <person name="Kulichevskaya I.S."/>
            <person name="Mardanov A.V."/>
            <person name="Dedysh S.N."/>
        </authorList>
    </citation>
    <scope>NUCLEOTIDE SEQUENCE [LARGE SCALE GENOMIC DNA]</scope>
    <source>
        <strain evidence="4">SP5</strain>
    </source>
</reference>
<dbReference type="GO" id="GO:0003676">
    <property type="term" value="F:nucleic acid binding"/>
    <property type="evidence" value="ECO:0007669"/>
    <property type="project" value="InterPro"/>
</dbReference>
<evidence type="ECO:0000256" key="1">
    <source>
        <dbReference type="ARBA" id="ARBA00022801"/>
    </source>
</evidence>
<evidence type="ECO:0000313" key="4">
    <source>
        <dbReference type="Proteomes" id="UP000214646"/>
    </source>
</evidence>
<gene>
    <name evidence="3" type="ORF">FRUB_08858</name>
</gene>
<protein>
    <submittedName>
        <fullName evidence="3">3'-&gt;5' exoribonuclease Bsu YhaM</fullName>
    </submittedName>
</protein>
<sequence length="334" mass="37904">MGRRFVEQLRDGDQIEDVYLATDKQLRANRNGNPYIQLELRDRTGGISGRLWNAGENLFRSFESGDFLLVEGKVQNFQGSLQVILTHIERAETEKIDLTDFLPRTEQDVNKLYDKLRGYLLRLTNPHLRALGECFLMDDTFVRGFTACPAGVKLHHAYVGGLLEHVTTMMDIADRLVPFYPGTDRDLVIVGVFLHDAGKIRELTYGRAFGYSDEGQLLGHIAIGVEMLTEKVARVPELTGEAFPRELLVRLKHMVLSHHGTHEFGSPKVPMTPEAMLLHGIDMIDTRMHMILREIKEDRNNSTAWTPFNHTLQRRVYKGGANGDLYAPAPDSYD</sequence>
<dbReference type="Gene3D" id="2.40.50.140">
    <property type="entry name" value="Nucleic acid-binding proteins"/>
    <property type="match status" value="1"/>
</dbReference>
<evidence type="ECO:0000313" key="3">
    <source>
        <dbReference type="EMBL" id="OWK36295.1"/>
    </source>
</evidence>
<dbReference type="InterPro" id="IPR050798">
    <property type="entry name" value="YhaM_exoribonuc/phosphodiest"/>
</dbReference>
<name>A0A225DIU0_9BACT</name>
<dbReference type="SMART" id="SM00471">
    <property type="entry name" value="HDc"/>
    <property type="match status" value="1"/>
</dbReference>